<dbReference type="Proteomes" id="UP000689195">
    <property type="component" value="Unassembled WGS sequence"/>
</dbReference>
<name>A0A8S1TBH8_9CILI</name>
<proteinExistence type="predicted"/>
<protein>
    <submittedName>
        <fullName evidence="1">Uncharacterized protein</fullName>
    </submittedName>
</protein>
<dbReference type="AlphaFoldDB" id="A0A8S1TBH8"/>
<gene>
    <name evidence="1" type="ORF">PPENT_87.1.T0170305</name>
</gene>
<sequence length="93" mass="10786">MIRINYEKIIHCNYHFLVKLRRLKQKIAQKGGTCLMQGFPQRQIGEINRLVPKDAKASHEKISLSFQDGSILSHLASFRNILMLNKEFEDDGD</sequence>
<accession>A0A8S1TBH8</accession>
<evidence type="ECO:0000313" key="1">
    <source>
        <dbReference type="EMBL" id="CAD8148112.1"/>
    </source>
</evidence>
<comment type="caution">
    <text evidence="1">The sequence shown here is derived from an EMBL/GenBank/DDBJ whole genome shotgun (WGS) entry which is preliminary data.</text>
</comment>
<keyword evidence="2" id="KW-1185">Reference proteome</keyword>
<reference evidence="1" key="1">
    <citation type="submission" date="2021-01" db="EMBL/GenBank/DDBJ databases">
        <authorList>
            <consortium name="Genoscope - CEA"/>
            <person name="William W."/>
        </authorList>
    </citation>
    <scope>NUCLEOTIDE SEQUENCE</scope>
</reference>
<evidence type="ECO:0000313" key="2">
    <source>
        <dbReference type="Proteomes" id="UP000689195"/>
    </source>
</evidence>
<organism evidence="1 2">
    <name type="scientific">Paramecium pentaurelia</name>
    <dbReference type="NCBI Taxonomy" id="43138"/>
    <lineage>
        <taxon>Eukaryota</taxon>
        <taxon>Sar</taxon>
        <taxon>Alveolata</taxon>
        <taxon>Ciliophora</taxon>
        <taxon>Intramacronucleata</taxon>
        <taxon>Oligohymenophorea</taxon>
        <taxon>Peniculida</taxon>
        <taxon>Parameciidae</taxon>
        <taxon>Paramecium</taxon>
    </lineage>
</organism>
<dbReference type="EMBL" id="CAJJDO010000017">
    <property type="protein sequence ID" value="CAD8148112.1"/>
    <property type="molecule type" value="Genomic_DNA"/>
</dbReference>